<proteinExistence type="predicted"/>
<reference evidence="1 2" key="1">
    <citation type="submission" date="2019-03" db="EMBL/GenBank/DDBJ databases">
        <title>Single cell metagenomics reveals metabolic interactions within the superorganism composed of flagellate Streblomastix strix and complex community of Bacteroidetes bacteria on its surface.</title>
        <authorList>
            <person name="Treitli S.C."/>
            <person name="Kolisko M."/>
            <person name="Husnik F."/>
            <person name="Keeling P."/>
            <person name="Hampl V."/>
        </authorList>
    </citation>
    <scope>NUCLEOTIDE SEQUENCE [LARGE SCALE GENOMIC DNA]</scope>
    <source>
        <strain evidence="1">ST1C</strain>
    </source>
</reference>
<accession>A0A5J4TZM6</accession>
<protein>
    <submittedName>
        <fullName evidence="1">Uncharacterized protein</fullName>
    </submittedName>
</protein>
<organism evidence="1 2">
    <name type="scientific">Streblomastix strix</name>
    <dbReference type="NCBI Taxonomy" id="222440"/>
    <lineage>
        <taxon>Eukaryota</taxon>
        <taxon>Metamonada</taxon>
        <taxon>Preaxostyla</taxon>
        <taxon>Oxymonadida</taxon>
        <taxon>Streblomastigidae</taxon>
        <taxon>Streblomastix</taxon>
    </lineage>
</organism>
<sequence length="170" mass="19013">MIAILLVAAVLAESFVKKISPNVSNFVSPESYHLRIKYGDAILPSNVLISAISFHALQPTFSIIPLVRSFSSLGNSLHIYISPRVGIRSFGGPEVRQGDQGITNHQSVSEWDKDNNWLPPSLLISPLYLVTQFNFSLSWPGLLVNYLVMSFTLVEDAKIQYCQTVREFQE</sequence>
<dbReference type="Proteomes" id="UP000324800">
    <property type="component" value="Unassembled WGS sequence"/>
</dbReference>
<comment type="caution">
    <text evidence="1">The sequence shown here is derived from an EMBL/GenBank/DDBJ whole genome shotgun (WGS) entry which is preliminary data.</text>
</comment>
<dbReference type="AlphaFoldDB" id="A0A5J4TZM6"/>
<gene>
    <name evidence="1" type="ORF">EZS28_040736</name>
</gene>
<dbReference type="EMBL" id="SNRW01022538">
    <property type="protein sequence ID" value="KAA6363737.1"/>
    <property type="molecule type" value="Genomic_DNA"/>
</dbReference>
<evidence type="ECO:0000313" key="1">
    <source>
        <dbReference type="EMBL" id="KAA6363737.1"/>
    </source>
</evidence>
<evidence type="ECO:0000313" key="2">
    <source>
        <dbReference type="Proteomes" id="UP000324800"/>
    </source>
</evidence>
<name>A0A5J4TZM6_9EUKA</name>